<dbReference type="Pfam" id="PF01155">
    <property type="entry name" value="HypA"/>
    <property type="match status" value="1"/>
</dbReference>
<dbReference type="GO" id="GO:0051604">
    <property type="term" value="P:protein maturation"/>
    <property type="evidence" value="ECO:0007669"/>
    <property type="project" value="InterPro"/>
</dbReference>
<protein>
    <submittedName>
        <fullName evidence="4">Hydrogenase nickel incorporation protein HypA</fullName>
    </submittedName>
</protein>
<dbReference type="GO" id="GO:0008270">
    <property type="term" value="F:zinc ion binding"/>
    <property type="evidence" value="ECO:0007669"/>
    <property type="project" value="TreeGrafter"/>
</dbReference>
<keyword evidence="1" id="KW-0533">Nickel</keyword>
<evidence type="ECO:0000256" key="3">
    <source>
        <dbReference type="ARBA" id="ARBA00022833"/>
    </source>
</evidence>
<dbReference type="InterPro" id="IPR000688">
    <property type="entry name" value="HypA/HybF"/>
</dbReference>
<sequence>MHEWALAESIILTIVEEAKNSARNSFEVEVVVGELQAIDLEVFEFALNELKTVMEREHGISVKSLKIVMEQAKFKCSRCGFVWGLADIRLSDDVKEAVHFVPEVIHSYVQCPKCYSHDFEIVSGRGVSMRFT</sequence>
<name>A0A7C4BDT0_9CREN</name>
<dbReference type="PANTHER" id="PTHR34535">
    <property type="entry name" value="HYDROGENASE MATURATION FACTOR HYPA"/>
    <property type="match status" value="1"/>
</dbReference>
<evidence type="ECO:0000313" key="4">
    <source>
        <dbReference type="EMBL" id="HGI87917.1"/>
    </source>
</evidence>
<comment type="caution">
    <text evidence="4">The sequence shown here is derived from an EMBL/GenBank/DDBJ whole genome shotgun (WGS) entry which is preliminary data.</text>
</comment>
<dbReference type="PANTHER" id="PTHR34535:SF3">
    <property type="entry name" value="HYDROGENASE MATURATION FACTOR HYPA"/>
    <property type="match status" value="1"/>
</dbReference>
<gene>
    <name evidence="4" type="primary">hypA</name>
    <name evidence="4" type="ORF">ENV14_05985</name>
</gene>
<dbReference type="NCBIfam" id="NF003008">
    <property type="entry name" value="PRK03824.1"/>
    <property type="match status" value="1"/>
</dbReference>
<dbReference type="AlphaFoldDB" id="A0A7C4BDT0"/>
<evidence type="ECO:0000256" key="2">
    <source>
        <dbReference type="ARBA" id="ARBA00022723"/>
    </source>
</evidence>
<keyword evidence="2" id="KW-0479">Metal-binding</keyword>
<dbReference type="EMBL" id="DTFF01000049">
    <property type="protein sequence ID" value="HGI87917.1"/>
    <property type="molecule type" value="Genomic_DNA"/>
</dbReference>
<dbReference type="GO" id="GO:0016151">
    <property type="term" value="F:nickel cation binding"/>
    <property type="evidence" value="ECO:0007669"/>
    <property type="project" value="InterPro"/>
</dbReference>
<keyword evidence="3" id="KW-0862">Zinc</keyword>
<evidence type="ECO:0000256" key="1">
    <source>
        <dbReference type="ARBA" id="ARBA00022596"/>
    </source>
</evidence>
<accession>A0A7C4BDT0</accession>
<dbReference type="Gene3D" id="3.30.2320.80">
    <property type="match status" value="1"/>
</dbReference>
<organism evidence="4">
    <name type="scientific">Ignisphaera aggregans</name>
    <dbReference type="NCBI Taxonomy" id="334771"/>
    <lineage>
        <taxon>Archaea</taxon>
        <taxon>Thermoproteota</taxon>
        <taxon>Thermoprotei</taxon>
        <taxon>Desulfurococcales</taxon>
        <taxon>Desulfurococcaceae</taxon>
        <taxon>Ignisphaera</taxon>
    </lineage>
</organism>
<proteinExistence type="predicted"/>
<dbReference type="PIRSF" id="PIRSF004761">
    <property type="entry name" value="Hydrgn_mat_HypA"/>
    <property type="match status" value="1"/>
</dbReference>
<reference evidence="4" key="1">
    <citation type="journal article" date="2020" name="mSystems">
        <title>Genome- and Community-Level Interaction Insights into Carbon Utilization and Element Cycling Functions of Hydrothermarchaeota in Hydrothermal Sediment.</title>
        <authorList>
            <person name="Zhou Z."/>
            <person name="Liu Y."/>
            <person name="Xu W."/>
            <person name="Pan J."/>
            <person name="Luo Z.H."/>
            <person name="Li M."/>
        </authorList>
    </citation>
    <scope>NUCLEOTIDE SEQUENCE [LARGE SCALE GENOMIC DNA]</scope>
    <source>
        <strain evidence="4">SpSt-732</strain>
    </source>
</reference>